<protein>
    <recommendedName>
        <fullName evidence="7">Shikimate kinase</fullName>
        <shortName evidence="7">SK</shortName>
        <ecNumber evidence="7">2.7.1.71</ecNumber>
    </recommendedName>
</protein>
<dbReference type="EMBL" id="JBHULX010000017">
    <property type="protein sequence ID" value="MFD2591189.1"/>
    <property type="molecule type" value="Genomic_DNA"/>
</dbReference>
<feature type="binding site" evidence="7">
    <location>
        <position position="79"/>
    </location>
    <ligand>
        <name>substrate</name>
    </ligand>
</feature>
<keyword evidence="3 7" id="KW-0547">Nucleotide-binding</keyword>
<comment type="similarity">
    <text evidence="7">Belongs to the shikimate kinase family.</text>
</comment>
<evidence type="ECO:0000313" key="9">
    <source>
        <dbReference type="Proteomes" id="UP001597459"/>
    </source>
</evidence>
<comment type="caution">
    <text evidence="8">The sequence shown here is derived from an EMBL/GenBank/DDBJ whole genome shotgun (WGS) entry which is preliminary data.</text>
</comment>
<dbReference type="HAMAP" id="MF_00109">
    <property type="entry name" value="Shikimate_kinase"/>
    <property type="match status" value="1"/>
</dbReference>
<keyword evidence="7" id="KW-0479">Metal-binding</keyword>
<feature type="binding site" evidence="7">
    <location>
        <begin position="10"/>
        <end position="15"/>
    </location>
    <ligand>
        <name>ATP</name>
        <dbReference type="ChEBI" id="CHEBI:30616"/>
    </ligand>
</feature>
<dbReference type="PANTHER" id="PTHR21087:SF16">
    <property type="entry name" value="SHIKIMATE KINASE 1, CHLOROPLASTIC"/>
    <property type="match status" value="1"/>
</dbReference>
<name>A0ABW5NAH1_9FLAO</name>
<dbReference type="RefSeq" id="WP_378256492.1">
    <property type="nucleotide sequence ID" value="NZ_JBHSJV010000001.1"/>
</dbReference>
<evidence type="ECO:0000256" key="1">
    <source>
        <dbReference type="ARBA" id="ARBA00022605"/>
    </source>
</evidence>
<dbReference type="SUPFAM" id="SSF52540">
    <property type="entry name" value="P-loop containing nucleoside triphosphate hydrolases"/>
    <property type="match status" value="1"/>
</dbReference>
<accession>A0ABW5NAH1</accession>
<dbReference type="CDD" id="cd00464">
    <property type="entry name" value="SK"/>
    <property type="match status" value="1"/>
</dbReference>
<keyword evidence="1 7" id="KW-0028">Amino-acid biosynthesis</keyword>
<evidence type="ECO:0000256" key="6">
    <source>
        <dbReference type="ARBA" id="ARBA00023141"/>
    </source>
</evidence>
<keyword evidence="4 7" id="KW-0418">Kinase</keyword>
<comment type="catalytic activity">
    <reaction evidence="7">
        <text>shikimate + ATP = 3-phosphoshikimate + ADP + H(+)</text>
        <dbReference type="Rhea" id="RHEA:13121"/>
        <dbReference type="ChEBI" id="CHEBI:15378"/>
        <dbReference type="ChEBI" id="CHEBI:30616"/>
        <dbReference type="ChEBI" id="CHEBI:36208"/>
        <dbReference type="ChEBI" id="CHEBI:145989"/>
        <dbReference type="ChEBI" id="CHEBI:456216"/>
        <dbReference type="EC" id="2.7.1.71"/>
    </reaction>
</comment>
<gene>
    <name evidence="7" type="primary">aroK</name>
    <name evidence="8" type="ORF">ACFSTE_10175</name>
</gene>
<dbReference type="Pfam" id="PF01202">
    <property type="entry name" value="SKI"/>
    <property type="match status" value="1"/>
</dbReference>
<evidence type="ECO:0000256" key="7">
    <source>
        <dbReference type="HAMAP-Rule" id="MF_00109"/>
    </source>
</evidence>
<evidence type="ECO:0000256" key="5">
    <source>
        <dbReference type="ARBA" id="ARBA00022840"/>
    </source>
</evidence>
<organism evidence="8 9">
    <name type="scientific">Aquimarina hainanensis</name>
    <dbReference type="NCBI Taxonomy" id="1578017"/>
    <lineage>
        <taxon>Bacteria</taxon>
        <taxon>Pseudomonadati</taxon>
        <taxon>Bacteroidota</taxon>
        <taxon>Flavobacteriia</taxon>
        <taxon>Flavobacteriales</taxon>
        <taxon>Flavobacteriaceae</taxon>
        <taxon>Aquimarina</taxon>
    </lineage>
</organism>
<feature type="binding site" evidence="7">
    <location>
        <position position="14"/>
    </location>
    <ligand>
        <name>Mg(2+)</name>
        <dbReference type="ChEBI" id="CHEBI:18420"/>
    </ligand>
</feature>
<evidence type="ECO:0000313" key="8">
    <source>
        <dbReference type="EMBL" id="MFD2591189.1"/>
    </source>
</evidence>
<dbReference type="Gene3D" id="3.40.50.300">
    <property type="entry name" value="P-loop containing nucleotide triphosphate hydrolases"/>
    <property type="match status" value="1"/>
</dbReference>
<sequence>MNIVLIGYMGSGKSLVSRCLSETIGSEYLDLDDYIEAEEKKTIKNIFEEKGEVYFRKKEHFYLKKVLGTFENTVISLGGGTPCFSGNIEIINKLAEGRSIYLQTGVDELVERLFGEKNKRPLIAHLDTKEALQDFIRKHLFERSFYYNQAAYKIITDKKALNDIVAEIQAILK</sequence>
<proteinExistence type="inferred from homology"/>
<comment type="pathway">
    <text evidence="7">Metabolic intermediate biosynthesis; chorismate biosynthesis; chorismate from D-erythrose 4-phosphate and phosphoenolpyruvate: step 5/7.</text>
</comment>
<dbReference type="InterPro" id="IPR000623">
    <property type="entry name" value="Shikimate_kinase/TSH1"/>
</dbReference>
<comment type="subcellular location">
    <subcellularLocation>
        <location evidence="7">Cytoplasm</location>
    </subcellularLocation>
</comment>
<dbReference type="PANTHER" id="PTHR21087">
    <property type="entry name" value="SHIKIMATE KINASE"/>
    <property type="match status" value="1"/>
</dbReference>
<keyword evidence="7" id="KW-0460">Magnesium</keyword>
<evidence type="ECO:0000256" key="3">
    <source>
        <dbReference type="ARBA" id="ARBA00022741"/>
    </source>
</evidence>
<dbReference type="InterPro" id="IPR027417">
    <property type="entry name" value="P-loop_NTPase"/>
</dbReference>
<dbReference type="Proteomes" id="UP001597459">
    <property type="component" value="Unassembled WGS sequence"/>
</dbReference>
<feature type="binding site" evidence="7">
    <location>
        <position position="143"/>
    </location>
    <ligand>
        <name>substrate</name>
    </ligand>
</feature>
<dbReference type="GO" id="GO:0016301">
    <property type="term" value="F:kinase activity"/>
    <property type="evidence" value="ECO:0007669"/>
    <property type="project" value="UniProtKB-KW"/>
</dbReference>
<comment type="subunit">
    <text evidence="7">Monomer.</text>
</comment>
<keyword evidence="9" id="KW-1185">Reference proteome</keyword>
<keyword evidence="2 7" id="KW-0808">Transferase</keyword>
<keyword evidence="5 7" id="KW-0067">ATP-binding</keyword>
<evidence type="ECO:0000256" key="4">
    <source>
        <dbReference type="ARBA" id="ARBA00022777"/>
    </source>
</evidence>
<dbReference type="PRINTS" id="PR01100">
    <property type="entry name" value="SHIKIMTKNASE"/>
</dbReference>
<keyword evidence="6 7" id="KW-0057">Aromatic amino acid biosynthesis</keyword>
<comment type="cofactor">
    <cofactor evidence="7">
        <name>Mg(2+)</name>
        <dbReference type="ChEBI" id="CHEBI:18420"/>
    </cofactor>
    <text evidence="7">Binds 1 Mg(2+) ion per subunit.</text>
</comment>
<evidence type="ECO:0000256" key="2">
    <source>
        <dbReference type="ARBA" id="ARBA00022679"/>
    </source>
</evidence>
<comment type="caution">
    <text evidence="7">Lacks conserved residue(s) required for the propagation of feature annotation.</text>
</comment>
<reference evidence="9" key="1">
    <citation type="journal article" date="2019" name="Int. J. Syst. Evol. Microbiol.">
        <title>The Global Catalogue of Microorganisms (GCM) 10K type strain sequencing project: providing services to taxonomists for standard genome sequencing and annotation.</title>
        <authorList>
            <consortium name="The Broad Institute Genomics Platform"/>
            <consortium name="The Broad Institute Genome Sequencing Center for Infectious Disease"/>
            <person name="Wu L."/>
            <person name="Ma J."/>
        </authorList>
    </citation>
    <scope>NUCLEOTIDE SEQUENCE [LARGE SCALE GENOMIC DNA]</scope>
    <source>
        <strain evidence="9">KCTC 42423</strain>
    </source>
</reference>
<keyword evidence="7" id="KW-0963">Cytoplasm</keyword>
<feature type="binding site" evidence="7">
    <location>
        <position position="56"/>
    </location>
    <ligand>
        <name>substrate</name>
    </ligand>
</feature>
<comment type="function">
    <text evidence="7">Catalyzes the specific phosphorylation of the 3-hydroxyl group of shikimic acid using ATP as a cosubstrate.</text>
</comment>
<feature type="binding site" evidence="7">
    <location>
        <position position="120"/>
    </location>
    <ligand>
        <name>ATP</name>
        <dbReference type="ChEBI" id="CHEBI:30616"/>
    </ligand>
</feature>
<dbReference type="InterPro" id="IPR031322">
    <property type="entry name" value="Shikimate/glucono_kinase"/>
</dbReference>
<dbReference type="EC" id="2.7.1.71" evidence="7"/>
<feature type="binding site" evidence="7">
    <location>
        <position position="32"/>
    </location>
    <ligand>
        <name>substrate</name>
    </ligand>
</feature>